<name>A0A8C3T2X8_CHESE</name>
<sequence length="317" mass="32352">MTGCSRAYSERCGGCPPGPGGRTVSVSGLSPAEVVCCPLSRLPSSQALAREGRLRGPGQWGACAAHGGVRSAQGSRALQGSRGAGRSGSRWGGGLAVSQPSPHACLSLAFAPQSPGCDGVLGSNRTLDSCGVCGGDHSTCKLVVGNFSDSNVPIGYHKILEIPQGATRINVTEMTWSPNYLALRGRSGKSIINGNWAVDPPGRYDAGGTVFVYTRPGHEEPRGAGESLTAEGPTTEPIDVYVSTEGAWLMGGEGGLEKGGAMCPRGEWGSREGFWTLGPVGSSLGVGGFPGEGGWQSTWQAIAGCGWRGSEAGRAAC</sequence>
<evidence type="ECO:0000256" key="1">
    <source>
        <dbReference type="ARBA" id="ARBA00004613"/>
    </source>
</evidence>
<accession>A0A8C3T2X8</accession>
<dbReference type="InterPro" id="IPR010294">
    <property type="entry name" value="ADAMTS_spacer1"/>
</dbReference>
<dbReference type="PANTHER" id="PTHR13723:SF144">
    <property type="entry name" value="ADAMTS-LIKE PROTEIN 4"/>
    <property type="match status" value="1"/>
</dbReference>
<dbReference type="GO" id="GO:0031012">
    <property type="term" value="C:extracellular matrix"/>
    <property type="evidence" value="ECO:0007669"/>
    <property type="project" value="TreeGrafter"/>
</dbReference>
<dbReference type="InterPro" id="IPR050439">
    <property type="entry name" value="ADAMTS_ADAMTS-like"/>
</dbReference>
<dbReference type="Proteomes" id="UP000694403">
    <property type="component" value="Unplaced"/>
</dbReference>
<reference evidence="5" key="1">
    <citation type="submission" date="2025-08" db="UniProtKB">
        <authorList>
            <consortium name="Ensembl"/>
        </authorList>
    </citation>
    <scope>IDENTIFICATION</scope>
</reference>
<proteinExistence type="predicted"/>
<keyword evidence="6" id="KW-1185">Reference proteome</keyword>
<reference evidence="5" key="2">
    <citation type="submission" date="2025-09" db="UniProtKB">
        <authorList>
            <consortium name="Ensembl"/>
        </authorList>
    </citation>
    <scope>IDENTIFICATION</scope>
</reference>
<dbReference type="Ensembl" id="ENSCSRT00000025113.1">
    <property type="protein sequence ID" value="ENSCSRP00000024078.1"/>
    <property type="gene ID" value="ENSCSRG00000018079.1"/>
</dbReference>
<dbReference type="FunFam" id="2.60.120.830:FF:000001">
    <property type="entry name" value="A disintegrin and metalloproteinase with thrombospondin motifs 1"/>
    <property type="match status" value="1"/>
</dbReference>
<dbReference type="GO" id="GO:0030198">
    <property type="term" value="P:extracellular matrix organization"/>
    <property type="evidence" value="ECO:0007669"/>
    <property type="project" value="TreeGrafter"/>
</dbReference>
<evidence type="ECO:0000259" key="4">
    <source>
        <dbReference type="Pfam" id="PF05986"/>
    </source>
</evidence>
<evidence type="ECO:0000256" key="2">
    <source>
        <dbReference type="ARBA" id="ARBA00022525"/>
    </source>
</evidence>
<dbReference type="GO" id="GO:0004222">
    <property type="term" value="F:metalloendopeptidase activity"/>
    <property type="evidence" value="ECO:0007669"/>
    <property type="project" value="TreeGrafter"/>
</dbReference>
<feature type="region of interest" description="Disordered" evidence="3">
    <location>
        <begin position="74"/>
        <end position="94"/>
    </location>
</feature>
<protein>
    <recommendedName>
        <fullName evidence="4">ADAMTS/ADAMTS-like Spacer 1 domain-containing protein</fullName>
    </recommendedName>
</protein>
<feature type="compositionally biased region" description="Gly residues" evidence="3">
    <location>
        <begin position="82"/>
        <end position="94"/>
    </location>
</feature>
<dbReference type="PANTHER" id="PTHR13723">
    <property type="entry name" value="ADAMTS A DISINTEGRIN AND METALLOPROTEASE WITH THROMBOSPONDIN MOTIFS PROTEASE"/>
    <property type="match status" value="1"/>
</dbReference>
<evidence type="ECO:0000256" key="3">
    <source>
        <dbReference type="SAM" id="MobiDB-lite"/>
    </source>
</evidence>
<dbReference type="GO" id="GO:0005576">
    <property type="term" value="C:extracellular region"/>
    <property type="evidence" value="ECO:0007669"/>
    <property type="project" value="UniProtKB-SubCell"/>
</dbReference>
<dbReference type="Pfam" id="PF05986">
    <property type="entry name" value="ADAMTS_spacer1"/>
    <property type="match status" value="1"/>
</dbReference>
<organism evidence="5 6">
    <name type="scientific">Chelydra serpentina</name>
    <name type="common">Snapping turtle</name>
    <name type="synonym">Testudo serpentina</name>
    <dbReference type="NCBI Taxonomy" id="8475"/>
    <lineage>
        <taxon>Eukaryota</taxon>
        <taxon>Metazoa</taxon>
        <taxon>Chordata</taxon>
        <taxon>Craniata</taxon>
        <taxon>Vertebrata</taxon>
        <taxon>Euteleostomi</taxon>
        <taxon>Archelosauria</taxon>
        <taxon>Testudinata</taxon>
        <taxon>Testudines</taxon>
        <taxon>Cryptodira</taxon>
        <taxon>Durocryptodira</taxon>
        <taxon>Americhelydia</taxon>
        <taxon>Chelydroidea</taxon>
        <taxon>Chelydridae</taxon>
        <taxon>Chelydra</taxon>
    </lineage>
</organism>
<evidence type="ECO:0000313" key="6">
    <source>
        <dbReference type="Proteomes" id="UP000694403"/>
    </source>
</evidence>
<evidence type="ECO:0000313" key="5">
    <source>
        <dbReference type="Ensembl" id="ENSCSRP00000024078.1"/>
    </source>
</evidence>
<feature type="domain" description="ADAMTS/ADAMTS-like Spacer 1" evidence="4">
    <location>
        <begin position="144"/>
        <end position="245"/>
    </location>
</feature>
<keyword evidence="2" id="KW-0964">Secreted</keyword>
<dbReference type="AlphaFoldDB" id="A0A8C3T2X8"/>
<comment type="subcellular location">
    <subcellularLocation>
        <location evidence="1">Secreted</location>
    </subcellularLocation>
</comment>
<dbReference type="Gene3D" id="2.60.120.830">
    <property type="match status" value="1"/>
</dbReference>
<dbReference type="GO" id="GO:0006508">
    <property type="term" value="P:proteolysis"/>
    <property type="evidence" value="ECO:0007669"/>
    <property type="project" value="TreeGrafter"/>
</dbReference>